<evidence type="ECO:0000313" key="2">
    <source>
        <dbReference type="Proteomes" id="UP000821845"/>
    </source>
</evidence>
<dbReference type="EMBL" id="CM023491">
    <property type="protein sequence ID" value="KAH6940643.1"/>
    <property type="molecule type" value="Genomic_DNA"/>
</dbReference>
<keyword evidence="2" id="KW-1185">Reference proteome</keyword>
<evidence type="ECO:0000313" key="1">
    <source>
        <dbReference type="EMBL" id="KAH6940643.1"/>
    </source>
</evidence>
<sequence length="468" mass="50305">MPWHFTDFATGNKVELTAPLLLTLGSTWAGSLCVGTTIGYTTAALGSLASGSTGHKFVTLLHVGAITGCVIAALVGQSMGRRFALLASALAYFSGYGIMSLARSDYLVLFGRFLTGVATGMVSLCSPSFLAEITVPEQRGTAGGILQVGLTIGILYANVMGRYLNWDGLAFLTMAAAIPLVAACQFAVESPRWLVLQGRKAEAIDVLGKLRGPAAKLDREWADIENVFATMPTPPGHILMAMHVHFIQQFSGINPVLFFSQSIFDEAGLSIHGQDTSIILSGFLVISTAAGVKLMSVFSRKRLLTVSAYTCAFAMLLTATLYQLSIEVDETDPNAPIVYTRRLPIVFIALYIIGFSVGLGPIPWLLGAELVPMRSNGVYSAIVAAFSWLCAFLLTWFFEELHKSLQLSGFGLFCSALTFMGGLLVSFFMPETQDRTLEDLLLEPQRKSREDATSVSSKGSKGSRGSKR</sequence>
<protein>
    <submittedName>
        <fullName evidence="1">Uncharacterized protein</fullName>
    </submittedName>
</protein>
<organism evidence="1 2">
    <name type="scientific">Hyalomma asiaticum</name>
    <name type="common">Tick</name>
    <dbReference type="NCBI Taxonomy" id="266040"/>
    <lineage>
        <taxon>Eukaryota</taxon>
        <taxon>Metazoa</taxon>
        <taxon>Ecdysozoa</taxon>
        <taxon>Arthropoda</taxon>
        <taxon>Chelicerata</taxon>
        <taxon>Arachnida</taxon>
        <taxon>Acari</taxon>
        <taxon>Parasitiformes</taxon>
        <taxon>Ixodida</taxon>
        <taxon>Ixodoidea</taxon>
        <taxon>Ixodidae</taxon>
        <taxon>Hyalomminae</taxon>
        <taxon>Hyalomma</taxon>
    </lineage>
</organism>
<comment type="caution">
    <text evidence="1">The sequence shown here is derived from an EMBL/GenBank/DDBJ whole genome shotgun (WGS) entry which is preliminary data.</text>
</comment>
<accession>A0ACB7T127</accession>
<name>A0ACB7T127_HYAAI</name>
<gene>
    <name evidence="1" type="ORF">HPB50_003899</name>
</gene>
<proteinExistence type="predicted"/>
<reference evidence="1" key="1">
    <citation type="submission" date="2020-05" db="EMBL/GenBank/DDBJ databases">
        <title>Large-scale comparative analyses of tick genomes elucidate their genetic diversity and vector capacities.</title>
        <authorList>
            <person name="Jia N."/>
            <person name="Wang J."/>
            <person name="Shi W."/>
            <person name="Du L."/>
            <person name="Sun Y."/>
            <person name="Zhan W."/>
            <person name="Jiang J."/>
            <person name="Wang Q."/>
            <person name="Zhang B."/>
            <person name="Ji P."/>
            <person name="Sakyi L.B."/>
            <person name="Cui X."/>
            <person name="Yuan T."/>
            <person name="Jiang B."/>
            <person name="Yang W."/>
            <person name="Lam T.T.-Y."/>
            <person name="Chang Q."/>
            <person name="Ding S."/>
            <person name="Wang X."/>
            <person name="Zhu J."/>
            <person name="Ruan X."/>
            <person name="Zhao L."/>
            <person name="Wei J."/>
            <person name="Que T."/>
            <person name="Du C."/>
            <person name="Cheng J."/>
            <person name="Dai P."/>
            <person name="Han X."/>
            <person name="Huang E."/>
            <person name="Gao Y."/>
            <person name="Liu J."/>
            <person name="Shao H."/>
            <person name="Ye R."/>
            <person name="Li L."/>
            <person name="Wei W."/>
            <person name="Wang X."/>
            <person name="Wang C."/>
            <person name="Yang T."/>
            <person name="Huo Q."/>
            <person name="Li W."/>
            <person name="Guo W."/>
            <person name="Chen H."/>
            <person name="Zhou L."/>
            <person name="Ni X."/>
            <person name="Tian J."/>
            <person name="Zhou Y."/>
            <person name="Sheng Y."/>
            <person name="Liu T."/>
            <person name="Pan Y."/>
            <person name="Xia L."/>
            <person name="Li J."/>
            <person name="Zhao F."/>
            <person name="Cao W."/>
        </authorList>
    </citation>
    <scope>NUCLEOTIDE SEQUENCE</scope>
    <source>
        <strain evidence="1">Hyas-2018</strain>
    </source>
</reference>
<dbReference type="Proteomes" id="UP000821845">
    <property type="component" value="Chromosome 11"/>
</dbReference>